<comment type="caution">
    <text evidence="1">The sequence shown here is derived from an EMBL/GenBank/DDBJ whole genome shotgun (WGS) entry which is preliminary data.</text>
</comment>
<reference evidence="1" key="1">
    <citation type="submission" date="2024-09" db="EMBL/GenBank/DDBJ databases">
        <title>Black Yeasts Isolated from many extreme environments.</title>
        <authorList>
            <person name="Coleine C."/>
            <person name="Stajich J.E."/>
            <person name="Selbmann L."/>
        </authorList>
    </citation>
    <scope>NUCLEOTIDE SEQUENCE</scope>
    <source>
        <strain evidence="1">CCFEE 5737</strain>
    </source>
</reference>
<keyword evidence="2" id="KW-1185">Reference proteome</keyword>
<feature type="non-terminal residue" evidence="1">
    <location>
        <position position="112"/>
    </location>
</feature>
<organism evidence="1 2">
    <name type="scientific">Coniosporium uncinatum</name>
    <dbReference type="NCBI Taxonomy" id="93489"/>
    <lineage>
        <taxon>Eukaryota</taxon>
        <taxon>Fungi</taxon>
        <taxon>Dikarya</taxon>
        <taxon>Ascomycota</taxon>
        <taxon>Pezizomycotina</taxon>
        <taxon>Dothideomycetes</taxon>
        <taxon>Dothideomycetes incertae sedis</taxon>
        <taxon>Coniosporium</taxon>
    </lineage>
</organism>
<evidence type="ECO:0000313" key="2">
    <source>
        <dbReference type="Proteomes" id="UP001186974"/>
    </source>
</evidence>
<sequence length="112" mass="12687">MAMNRTFTLRDGNVIPAVGFGTWQAKPHEVERAVETALRAGYKHIDCAAIYRNETEVGAGIKNSGVDRKDIFITSKLWNTRHRPEQVEGAVDKTLKDLGTDYLDLYLMHWPV</sequence>
<evidence type="ECO:0000313" key="1">
    <source>
        <dbReference type="EMBL" id="KAK3061067.1"/>
    </source>
</evidence>
<accession>A0ACC3D2X9</accession>
<proteinExistence type="predicted"/>
<dbReference type="Proteomes" id="UP001186974">
    <property type="component" value="Unassembled WGS sequence"/>
</dbReference>
<protein>
    <submittedName>
        <fullName evidence="1">Uncharacterized protein</fullName>
    </submittedName>
</protein>
<name>A0ACC3D2X9_9PEZI</name>
<dbReference type="EMBL" id="JAWDJW010008092">
    <property type="protein sequence ID" value="KAK3061067.1"/>
    <property type="molecule type" value="Genomic_DNA"/>
</dbReference>
<gene>
    <name evidence="1" type="ORF">LTS18_007096</name>
</gene>